<evidence type="ECO:0000313" key="8">
    <source>
        <dbReference type="EMBL" id="KXZ17635.1"/>
    </source>
</evidence>
<dbReference type="Proteomes" id="UP000075430">
    <property type="component" value="Unassembled WGS sequence"/>
</dbReference>
<keyword evidence="3" id="KW-1003">Cell membrane</keyword>
<evidence type="ECO:0000256" key="7">
    <source>
        <dbReference type="SAM" id="Phobius"/>
    </source>
</evidence>
<dbReference type="GO" id="GO:0005886">
    <property type="term" value="C:plasma membrane"/>
    <property type="evidence" value="ECO:0007669"/>
    <property type="project" value="UniProtKB-SubCell"/>
</dbReference>
<dbReference type="STRING" id="1793963.AXI58_17935"/>
<dbReference type="InterPro" id="IPR011701">
    <property type="entry name" value="MFS"/>
</dbReference>
<comment type="caution">
    <text evidence="8">The sequence shown here is derived from an EMBL/GenBank/DDBJ whole genome shotgun (WGS) entry which is preliminary data.</text>
</comment>
<evidence type="ECO:0000256" key="4">
    <source>
        <dbReference type="ARBA" id="ARBA00022692"/>
    </source>
</evidence>
<dbReference type="OrthoDB" id="2917069at2"/>
<evidence type="ECO:0000313" key="9">
    <source>
        <dbReference type="Proteomes" id="UP000075430"/>
    </source>
</evidence>
<proteinExistence type="predicted"/>
<keyword evidence="2" id="KW-0813">Transport</keyword>
<keyword evidence="4 7" id="KW-0812">Transmembrane</keyword>
<dbReference type="PANTHER" id="PTHR23513">
    <property type="entry name" value="INTEGRAL MEMBRANE EFFLUX PROTEIN-RELATED"/>
    <property type="match status" value="1"/>
</dbReference>
<feature type="transmembrane region" description="Helical" evidence="7">
    <location>
        <begin position="228"/>
        <end position="246"/>
    </location>
</feature>
<dbReference type="InterPro" id="IPR036259">
    <property type="entry name" value="MFS_trans_sf"/>
</dbReference>
<feature type="transmembrane region" description="Helical" evidence="7">
    <location>
        <begin position="291"/>
        <end position="311"/>
    </location>
</feature>
<dbReference type="CDD" id="cd06173">
    <property type="entry name" value="MFS_MefA_like"/>
    <property type="match status" value="1"/>
</dbReference>
<dbReference type="Pfam" id="PF07690">
    <property type="entry name" value="MFS_1"/>
    <property type="match status" value="1"/>
</dbReference>
<name>A0A150F5E5_9BACI</name>
<comment type="subcellular location">
    <subcellularLocation>
        <location evidence="1">Cell membrane</location>
        <topology evidence="1">Multi-pass membrane protein</topology>
    </subcellularLocation>
</comment>
<feature type="transmembrane region" description="Helical" evidence="7">
    <location>
        <begin position="381"/>
        <end position="401"/>
    </location>
</feature>
<dbReference type="SUPFAM" id="SSF103473">
    <property type="entry name" value="MFS general substrate transporter"/>
    <property type="match status" value="1"/>
</dbReference>
<reference evidence="9" key="1">
    <citation type="submission" date="2016-02" db="EMBL/GenBank/DDBJ databases">
        <authorList>
            <person name="Dunlap C."/>
        </authorList>
    </citation>
    <scope>NUCLEOTIDE SEQUENCE [LARGE SCALE GENOMIC DNA]</scope>
    <source>
        <strain evidence="9">NRRL B-41092</strain>
    </source>
</reference>
<dbReference type="Gene3D" id="1.20.1250.20">
    <property type="entry name" value="MFS general substrate transporter like domains"/>
    <property type="match status" value="1"/>
</dbReference>
<feature type="transmembrane region" description="Helical" evidence="7">
    <location>
        <begin position="352"/>
        <end position="375"/>
    </location>
</feature>
<feature type="transmembrane region" description="Helical" evidence="7">
    <location>
        <begin position="175"/>
        <end position="194"/>
    </location>
</feature>
<evidence type="ECO:0000256" key="1">
    <source>
        <dbReference type="ARBA" id="ARBA00004651"/>
    </source>
</evidence>
<feature type="transmembrane region" description="Helical" evidence="7">
    <location>
        <begin position="266"/>
        <end position="284"/>
    </location>
</feature>
<feature type="transmembrane region" description="Helical" evidence="7">
    <location>
        <begin position="23"/>
        <end position="41"/>
    </location>
</feature>
<dbReference type="RefSeq" id="WP_061522141.1">
    <property type="nucleotide sequence ID" value="NZ_JARLZY010000011.1"/>
</dbReference>
<dbReference type="PANTHER" id="PTHR23513:SF9">
    <property type="entry name" value="ENTEROBACTIN EXPORTER ENTS"/>
    <property type="match status" value="1"/>
</dbReference>
<evidence type="ECO:0000256" key="2">
    <source>
        <dbReference type="ARBA" id="ARBA00022448"/>
    </source>
</evidence>
<feature type="transmembrane region" description="Helical" evidence="7">
    <location>
        <begin position="79"/>
        <end position="100"/>
    </location>
</feature>
<feature type="transmembrane region" description="Helical" evidence="7">
    <location>
        <begin position="317"/>
        <end position="340"/>
    </location>
</feature>
<gene>
    <name evidence="8" type="ORF">AXI58_17935</name>
</gene>
<accession>A0A150F5E5</accession>
<dbReference type="GO" id="GO:0022857">
    <property type="term" value="F:transmembrane transporter activity"/>
    <property type="evidence" value="ECO:0007669"/>
    <property type="project" value="InterPro"/>
</dbReference>
<protein>
    <submittedName>
        <fullName evidence="8">MFS transporter</fullName>
    </submittedName>
</protein>
<keyword evidence="6 7" id="KW-0472">Membrane</keyword>
<dbReference type="EMBL" id="LSBA01000019">
    <property type="protein sequence ID" value="KXZ17635.1"/>
    <property type="molecule type" value="Genomic_DNA"/>
</dbReference>
<evidence type="ECO:0000256" key="3">
    <source>
        <dbReference type="ARBA" id="ARBA00022475"/>
    </source>
</evidence>
<keyword evidence="5 7" id="KW-1133">Transmembrane helix</keyword>
<organism evidence="8 9">
    <name type="scientific">Bacillus nakamurai</name>
    <dbReference type="NCBI Taxonomy" id="1793963"/>
    <lineage>
        <taxon>Bacteria</taxon>
        <taxon>Bacillati</taxon>
        <taxon>Bacillota</taxon>
        <taxon>Bacilli</taxon>
        <taxon>Bacillales</taxon>
        <taxon>Bacillaceae</taxon>
        <taxon>Bacillus</taxon>
    </lineage>
</organism>
<keyword evidence="9" id="KW-1185">Reference proteome</keyword>
<sequence>MDTYNKSESIWHKNFTFLFISRLIKLSGDGFAFNSILWFLIFDGEGAIGTALLIAVTFLPEAMLAPITGPFMKQHTLKFWMYFSDITRAAVVLIIPICYFNGFSPLWFVMLLMIVHSATGAAYNPASISLIPNIVGENSLQKANAVIQSSGQIVRLAAITLSGVFLTFISPVYSMFIALIFYLLSGFLVLFITYQVNQAKTKAVAVKQRGTYFGRLKRGFTLVRKHQILFPLAIYCIFMNFAAAPWEALSAVYVAEELNMPPLVFSLLKATGTGGAFLMGFILAKVKVNKYGLLFVSAGIIEGAAFFITGINTFLPLVFFAAFAFGSAVSAINVPEYTIIQTSVDHDDQPQVYAVIHMISNISIPLGAVLCGYAANAFGSGKVIAAGGLVEVLSGIGILLFTKLAKAERSDLIREKEASIRI</sequence>
<evidence type="ECO:0000256" key="5">
    <source>
        <dbReference type="ARBA" id="ARBA00022989"/>
    </source>
</evidence>
<dbReference type="AlphaFoldDB" id="A0A150F5E5"/>
<feature type="transmembrane region" description="Helical" evidence="7">
    <location>
        <begin position="47"/>
        <end position="67"/>
    </location>
</feature>
<evidence type="ECO:0000256" key="6">
    <source>
        <dbReference type="ARBA" id="ARBA00023136"/>
    </source>
</evidence>